<feature type="transmembrane region" description="Helical" evidence="2">
    <location>
        <begin position="411"/>
        <end position="435"/>
    </location>
</feature>
<dbReference type="GO" id="GO:0008643">
    <property type="term" value="P:carbohydrate transport"/>
    <property type="evidence" value="ECO:0007669"/>
    <property type="project" value="InterPro"/>
</dbReference>
<dbReference type="AlphaFoldDB" id="A0A545ST55"/>
<dbReference type="Gene3D" id="1.20.1250.20">
    <property type="entry name" value="MFS general substrate transporter like domains"/>
    <property type="match status" value="1"/>
</dbReference>
<dbReference type="InterPro" id="IPR036259">
    <property type="entry name" value="MFS_trans_sf"/>
</dbReference>
<keyword evidence="2" id="KW-1133">Transmembrane helix</keyword>
<reference evidence="3 4" key="1">
    <citation type="submission" date="2019-06" db="EMBL/GenBank/DDBJ databases">
        <title>Whole genome sequence for Cellvibrionaceae sp. R142.</title>
        <authorList>
            <person name="Wang G."/>
        </authorList>
    </citation>
    <scope>NUCLEOTIDE SEQUENCE [LARGE SCALE GENOMIC DNA]</scope>
    <source>
        <strain evidence="3 4">R142</strain>
    </source>
</reference>
<keyword evidence="2" id="KW-0472">Membrane</keyword>
<evidence type="ECO:0000256" key="2">
    <source>
        <dbReference type="SAM" id="Phobius"/>
    </source>
</evidence>
<dbReference type="OrthoDB" id="181905at2"/>
<dbReference type="Proteomes" id="UP000319732">
    <property type="component" value="Unassembled WGS sequence"/>
</dbReference>
<comment type="caution">
    <text evidence="3">The sequence shown here is derived from an EMBL/GenBank/DDBJ whole genome shotgun (WGS) entry which is preliminary data.</text>
</comment>
<feature type="transmembrane region" description="Helical" evidence="2">
    <location>
        <begin position="115"/>
        <end position="135"/>
    </location>
</feature>
<protein>
    <submittedName>
        <fullName evidence="3">MFS transporter</fullName>
    </submittedName>
</protein>
<feature type="transmembrane region" description="Helical" evidence="2">
    <location>
        <begin position="299"/>
        <end position="319"/>
    </location>
</feature>
<dbReference type="PANTHER" id="PTHR11328">
    <property type="entry name" value="MAJOR FACILITATOR SUPERFAMILY DOMAIN-CONTAINING PROTEIN"/>
    <property type="match status" value="1"/>
</dbReference>
<feature type="transmembrane region" description="Helical" evidence="2">
    <location>
        <begin position="189"/>
        <end position="209"/>
    </location>
</feature>
<feature type="transmembrane region" description="Helical" evidence="2">
    <location>
        <begin position="367"/>
        <end position="391"/>
    </location>
</feature>
<dbReference type="PANTHER" id="PTHR11328:SF24">
    <property type="entry name" value="MAJOR FACILITATOR SUPERFAMILY (MFS) PROFILE DOMAIN-CONTAINING PROTEIN"/>
    <property type="match status" value="1"/>
</dbReference>
<dbReference type="SUPFAM" id="SSF103473">
    <property type="entry name" value="MFS general substrate transporter"/>
    <property type="match status" value="1"/>
</dbReference>
<evidence type="ECO:0000313" key="4">
    <source>
        <dbReference type="Proteomes" id="UP000319732"/>
    </source>
</evidence>
<feature type="transmembrane region" description="Helical" evidence="2">
    <location>
        <begin position="90"/>
        <end position="109"/>
    </location>
</feature>
<feature type="transmembrane region" description="Helical" evidence="2">
    <location>
        <begin position="20"/>
        <end position="42"/>
    </location>
</feature>
<evidence type="ECO:0000313" key="3">
    <source>
        <dbReference type="EMBL" id="TQV68150.1"/>
    </source>
</evidence>
<feature type="transmembrane region" description="Helical" evidence="2">
    <location>
        <begin position="270"/>
        <end position="292"/>
    </location>
</feature>
<dbReference type="EMBL" id="VHSG01000029">
    <property type="protein sequence ID" value="TQV68150.1"/>
    <property type="molecule type" value="Genomic_DNA"/>
</dbReference>
<keyword evidence="4" id="KW-1185">Reference proteome</keyword>
<name>A0A545ST55_9GAMM</name>
<evidence type="ECO:0000256" key="1">
    <source>
        <dbReference type="ARBA" id="ARBA00009617"/>
    </source>
</evidence>
<feature type="transmembrane region" description="Helical" evidence="2">
    <location>
        <begin position="48"/>
        <end position="69"/>
    </location>
</feature>
<dbReference type="InterPro" id="IPR039672">
    <property type="entry name" value="MFS_2"/>
</dbReference>
<feature type="transmembrane region" description="Helical" evidence="2">
    <location>
        <begin position="239"/>
        <end position="264"/>
    </location>
</feature>
<accession>A0A545ST55</accession>
<feature type="transmembrane region" description="Helical" evidence="2">
    <location>
        <begin position="325"/>
        <end position="346"/>
    </location>
</feature>
<sequence length="447" mass="48468">MVTSREAALDKRPVNTGTILAYSSLTIPITAVGVPLGIYLPPLYATELGLGLATVGLVFMLARVFDVITDPLMGLMVDRFPSRLGRRKHWILVGTPILLTAAWFVYLPSPESGSVVYLILWLFVLYLGFTLIDVAHKSWGPDLATTYNDRSRLFGWREAMNICGTIAVLTLPALLSHFKEADAYDKAEIMGLFLIVSLPIAVAIIVRFVPDRFGKASTAPSFDLAEVFQSLRNKAIVRVLIAECFIAVGVGAAGAMFLFVAKWVFNLEDYASLGLIVFFLSGLIAVAGWVKLSALTSKHIALIIASLYSALGTILYLLVDKEESLAALFGLSAVLGAGFTAPQVLVRSMLADIVDQEQLRSGHNRSGLYFSMMSTVFKLGGAMAVGLSYFVLEQVGFDPAVANSPNAVNGLLLTFVGIPSFMSLLTAACMLKYPLTKDVHERIREVL</sequence>
<dbReference type="Pfam" id="PF13347">
    <property type="entry name" value="MFS_2"/>
    <property type="match status" value="1"/>
</dbReference>
<dbReference type="GO" id="GO:0015293">
    <property type="term" value="F:symporter activity"/>
    <property type="evidence" value="ECO:0007669"/>
    <property type="project" value="InterPro"/>
</dbReference>
<comment type="similarity">
    <text evidence="1">Belongs to the sodium:galactoside symporter (TC 2.A.2) family.</text>
</comment>
<organism evidence="3 4">
    <name type="scientific">Exilibacterium tricleocarpae</name>
    <dbReference type="NCBI Taxonomy" id="2591008"/>
    <lineage>
        <taxon>Bacteria</taxon>
        <taxon>Pseudomonadati</taxon>
        <taxon>Pseudomonadota</taxon>
        <taxon>Gammaproteobacteria</taxon>
        <taxon>Cellvibrionales</taxon>
        <taxon>Cellvibrionaceae</taxon>
        <taxon>Exilibacterium</taxon>
    </lineage>
</organism>
<gene>
    <name evidence="3" type="ORF">FKG94_23965</name>
</gene>
<feature type="transmembrane region" description="Helical" evidence="2">
    <location>
        <begin position="156"/>
        <end position="177"/>
    </location>
</feature>
<proteinExistence type="inferred from homology"/>
<keyword evidence="2" id="KW-0812">Transmembrane</keyword>
<dbReference type="GO" id="GO:0005886">
    <property type="term" value="C:plasma membrane"/>
    <property type="evidence" value="ECO:0007669"/>
    <property type="project" value="TreeGrafter"/>
</dbReference>